<accession>A0ABW5IM94</accession>
<organism evidence="1 2">
    <name type="scientific">Pontibacter locisalis</name>
    <dbReference type="NCBI Taxonomy" id="1719035"/>
    <lineage>
        <taxon>Bacteria</taxon>
        <taxon>Pseudomonadati</taxon>
        <taxon>Bacteroidota</taxon>
        <taxon>Cytophagia</taxon>
        <taxon>Cytophagales</taxon>
        <taxon>Hymenobacteraceae</taxon>
        <taxon>Pontibacter</taxon>
    </lineage>
</organism>
<evidence type="ECO:0000313" key="1">
    <source>
        <dbReference type="EMBL" id="MFD2514448.1"/>
    </source>
</evidence>
<protein>
    <submittedName>
        <fullName evidence="1">Uncharacterized protein</fullName>
    </submittedName>
</protein>
<dbReference type="Proteomes" id="UP001597544">
    <property type="component" value="Unassembled WGS sequence"/>
</dbReference>
<dbReference type="EMBL" id="JBHULU010000015">
    <property type="protein sequence ID" value="MFD2514448.1"/>
    <property type="molecule type" value="Genomic_DNA"/>
</dbReference>
<keyword evidence="2" id="KW-1185">Reference proteome</keyword>
<name>A0ABW5IM94_9BACT</name>
<sequence>MQTSTQLSEIYTSEAGAVYQCDRRNRLLVQFSGELVELKLDTFLRLKKAVDSINLEQMAVNPHRSSDFEIISVCGCDRCFVLTLPELHDFKELLSEARFMMELNSMLHECFSSQLA</sequence>
<gene>
    <name evidence="1" type="ORF">ACFSRY_11265</name>
</gene>
<dbReference type="RefSeq" id="WP_377507063.1">
    <property type="nucleotide sequence ID" value="NZ_JBHULU010000015.1"/>
</dbReference>
<evidence type="ECO:0000313" key="2">
    <source>
        <dbReference type="Proteomes" id="UP001597544"/>
    </source>
</evidence>
<proteinExistence type="predicted"/>
<comment type="caution">
    <text evidence="1">The sequence shown here is derived from an EMBL/GenBank/DDBJ whole genome shotgun (WGS) entry which is preliminary data.</text>
</comment>
<reference evidence="2" key="1">
    <citation type="journal article" date="2019" name="Int. J. Syst. Evol. Microbiol.">
        <title>The Global Catalogue of Microorganisms (GCM) 10K type strain sequencing project: providing services to taxonomists for standard genome sequencing and annotation.</title>
        <authorList>
            <consortium name="The Broad Institute Genomics Platform"/>
            <consortium name="The Broad Institute Genome Sequencing Center for Infectious Disease"/>
            <person name="Wu L."/>
            <person name="Ma J."/>
        </authorList>
    </citation>
    <scope>NUCLEOTIDE SEQUENCE [LARGE SCALE GENOMIC DNA]</scope>
    <source>
        <strain evidence="2">KCTC 42498</strain>
    </source>
</reference>